<gene>
    <name evidence="1" type="ORF">KQX54_000756</name>
</gene>
<proteinExistence type="predicted"/>
<comment type="caution">
    <text evidence="1">The sequence shown here is derived from an EMBL/GenBank/DDBJ whole genome shotgun (WGS) entry which is preliminary data.</text>
</comment>
<dbReference type="Proteomes" id="UP000826195">
    <property type="component" value="Unassembled WGS sequence"/>
</dbReference>
<organism evidence="1 2">
    <name type="scientific">Cotesia glomerata</name>
    <name type="common">Lepidopteran parasitic wasp</name>
    <name type="synonym">Apanteles glomeratus</name>
    <dbReference type="NCBI Taxonomy" id="32391"/>
    <lineage>
        <taxon>Eukaryota</taxon>
        <taxon>Metazoa</taxon>
        <taxon>Ecdysozoa</taxon>
        <taxon>Arthropoda</taxon>
        <taxon>Hexapoda</taxon>
        <taxon>Insecta</taxon>
        <taxon>Pterygota</taxon>
        <taxon>Neoptera</taxon>
        <taxon>Endopterygota</taxon>
        <taxon>Hymenoptera</taxon>
        <taxon>Apocrita</taxon>
        <taxon>Ichneumonoidea</taxon>
        <taxon>Braconidae</taxon>
        <taxon>Microgastrinae</taxon>
        <taxon>Cotesia</taxon>
    </lineage>
</organism>
<keyword evidence="2" id="KW-1185">Reference proteome</keyword>
<dbReference type="EMBL" id="JAHXZJ010000766">
    <property type="protein sequence ID" value="KAH0556481.1"/>
    <property type="molecule type" value="Genomic_DNA"/>
</dbReference>
<sequence length="236" mass="26041">MWRLKSKQASNKFTKSVTRSKSSSGVFLVEATPVLEEPAPQQICLNNPVETNSVSASVVIENSTPPNRNISISQTPNFNQLALVPGLYPANINTANPNLPSPNSISNVSPMMNSYHSSIPPGINNVQQPQPLITIPESVNSNGSVHASVAYSRVRAIDRENFFILVKEKVTGQASQILEARGEPKNFEEFISLLKKIFEKDCNVDRAQNELQKVTQEPKESAELLVLALVEFWLKD</sequence>
<name>A0AAV7INP9_COTGL</name>
<accession>A0AAV7INP9</accession>
<evidence type="ECO:0000313" key="2">
    <source>
        <dbReference type="Proteomes" id="UP000826195"/>
    </source>
</evidence>
<dbReference type="AlphaFoldDB" id="A0AAV7INP9"/>
<evidence type="ECO:0000313" key="1">
    <source>
        <dbReference type="EMBL" id="KAH0556481.1"/>
    </source>
</evidence>
<reference evidence="1 2" key="1">
    <citation type="journal article" date="2021" name="J. Hered.">
        <title>A chromosome-level genome assembly of the parasitoid wasp, Cotesia glomerata (Hymenoptera: Braconidae).</title>
        <authorList>
            <person name="Pinto B.J."/>
            <person name="Weis J.J."/>
            <person name="Gamble T."/>
            <person name="Ode P.J."/>
            <person name="Paul R."/>
            <person name="Zaspel J.M."/>
        </authorList>
    </citation>
    <scope>NUCLEOTIDE SEQUENCE [LARGE SCALE GENOMIC DNA]</scope>
    <source>
        <strain evidence="1">CgM1</strain>
    </source>
</reference>
<protein>
    <submittedName>
        <fullName evidence="1">Uncharacterized protein</fullName>
    </submittedName>
</protein>